<evidence type="ECO:0000313" key="2">
    <source>
        <dbReference type="Proteomes" id="UP001141552"/>
    </source>
</evidence>
<proteinExistence type="predicted"/>
<keyword evidence="2" id="KW-1185">Reference proteome</keyword>
<dbReference type="EMBL" id="JAKUCV010001679">
    <property type="protein sequence ID" value="KAJ4845417.1"/>
    <property type="molecule type" value="Genomic_DNA"/>
</dbReference>
<reference evidence="1" key="2">
    <citation type="journal article" date="2023" name="Plants (Basel)">
        <title>Annotation of the Turnera subulata (Passifloraceae) Draft Genome Reveals the S-Locus Evolved after the Divergence of Turneroideae from Passifloroideae in a Stepwise Manner.</title>
        <authorList>
            <person name="Henning P.M."/>
            <person name="Roalson E.H."/>
            <person name="Mir W."/>
            <person name="McCubbin A.G."/>
            <person name="Shore J.S."/>
        </authorList>
    </citation>
    <scope>NUCLEOTIDE SEQUENCE</scope>
    <source>
        <strain evidence="1">F60SS</strain>
    </source>
</reference>
<gene>
    <name evidence="1" type="ORF">Tsubulata_050685</name>
</gene>
<feature type="non-terminal residue" evidence="1">
    <location>
        <position position="1"/>
    </location>
</feature>
<name>A0A9Q0JLJ6_9ROSI</name>
<sequence length="87" mass="9597">SASSSGEYWQKKFEEQPKCIHQGNFIKIGTTGSLDEANAVLIFTAANSTGYRNRGLVAHIAATMEDMMQVFGATLSQFFVHSSEFMQ</sequence>
<protein>
    <submittedName>
        <fullName evidence="1">Uncharacterized protein</fullName>
    </submittedName>
</protein>
<dbReference type="Proteomes" id="UP001141552">
    <property type="component" value="Unassembled WGS sequence"/>
</dbReference>
<comment type="caution">
    <text evidence="1">The sequence shown here is derived from an EMBL/GenBank/DDBJ whole genome shotgun (WGS) entry which is preliminary data.</text>
</comment>
<organism evidence="1 2">
    <name type="scientific">Turnera subulata</name>
    <dbReference type="NCBI Taxonomy" id="218843"/>
    <lineage>
        <taxon>Eukaryota</taxon>
        <taxon>Viridiplantae</taxon>
        <taxon>Streptophyta</taxon>
        <taxon>Embryophyta</taxon>
        <taxon>Tracheophyta</taxon>
        <taxon>Spermatophyta</taxon>
        <taxon>Magnoliopsida</taxon>
        <taxon>eudicotyledons</taxon>
        <taxon>Gunneridae</taxon>
        <taxon>Pentapetalae</taxon>
        <taxon>rosids</taxon>
        <taxon>fabids</taxon>
        <taxon>Malpighiales</taxon>
        <taxon>Passifloraceae</taxon>
        <taxon>Turnera</taxon>
    </lineage>
</organism>
<accession>A0A9Q0JLJ6</accession>
<reference evidence="1" key="1">
    <citation type="submission" date="2022-02" db="EMBL/GenBank/DDBJ databases">
        <authorList>
            <person name="Henning P.M."/>
            <person name="McCubbin A.G."/>
            <person name="Shore J.S."/>
        </authorList>
    </citation>
    <scope>NUCLEOTIDE SEQUENCE</scope>
    <source>
        <strain evidence="1">F60SS</strain>
        <tissue evidence="1">Leaves</tissue>
    </source>
</reference>
<dbReference type="AlphaFoldDB" id="A0A9Q0JLJ6"/>
<evidence type="ECO:0000313" key="1">
    <source>
        <dbReference type="EMBL" id="KAJ4845417.1"/>
    </source>
</evidence>